<dbReference type="Proteomes" id="UP000026962">
    <property type="component" value="Chromosome 11"/>
</dbReference>
<feature type="region of interest" description="Disordered" evidence="10">
    <location>
        <begin position="195"/>
        <end position="253"/>
    </location>
</feature>
<feature type="region of interest" description="Disordered" evidence="10">
    <location>
        <begin position="1267"/>
        <end position="1372"/>
    </location>
</feature>
<dbReference type="EnsemblPlants" id="OPUNC11G16360.6">
    <property type="protein sequence ID" value="OPUNC11G16360.6"/>
    <property type="gene ID" value="OPUNC11G16360"/>
</dbReference>
<keyword evidence="13" id="KW-1185">Reference proteome</keyword>
<feature type="compositionally biased region" description="Basic and acidic residues" evidence="10">
    <location>
        <begin position="727"/>
        <end position="747"/>
    </location>
</feature>
<dbReference type="GO" id="GO:0006351">
    <property type="term" value="P:DNA-templated transcription"/>
    <property type="evidence" value="ECO:0007669"/>
    <property type="project" value="InterPro"/>
</dbReference>
<feature type="compositionally biased region" description="Polar residues" evidence="10">
    <location>
        <begin position="132"/>
        <end position="141"/>
    </location>
</feature>
<dbReference type="InterPro" id="IPR031315">
    <property type="entry name" value="LNS2/PITP"/>
</dbReference>
<comment type="similarity">
    <text evidence="3">Belongs to the lipin family.</text>
</comment>
<dbReference type="Pfam" id="PF04571">
    <property type="entry name" value="Lipin_N"/>
    <property type="match status" value="1"/>
</dbReference>
<dbReference type="Pfam" id="PF08235">
    <property type="entry name" value="LNS2"/>
    <property type="match status" value="1"/>
</dbReference>
<sequence length="1806" mass="197743">MYAVGKFGSFISRSVYTVSGPFHPFGGAVDVVVVQQQDGGGFKSSPWYVRFGKFQGVLKTREKVVTIAVNGVEAGFHMYLDSNGEAYFLRNGEPNLEEGEFAVSPVSSGDERDEAPPAVQDGAAMQLRKSKSTSCDSSTMEANAGDGKILARTSSRRVTILERMFGRKSIKDGADGVDRVSSLERAEIAAELLDTNWSTNPPRGAKARRSVDEPSKSNLENPVNGNQVETSKVVSPSCSIDQEKDMGSNRGSVDSNFFSPQGGTDSLGDENNHYIQTTSVKEEVVEIYTRDSSVLIDGTDQEGIESSSNDPGTDKITSEPIDTQSEKIISEPIDTQSEKIISEPIDTQSEKIISEPVDTQSEKIISEPIDTQSEMLDNFQDDTGREMHTREVLSHDIFEIRASETNITNGKSEVISQFVTVQTCQDCSDANSAVYVTAGLSSEMHDISSITSAQDACQEKVVIVSSSETVETSYNVPDILVDKVCHSVDNPLDDSVQPKEQSGVSIEEIEHVSFEDKPLSYYGASSNTEDMTKLGIQDQQVSVFEDSGSQNSQAFVPDKDICVDTVVNDHSAHIGNDLACHHDFVFPAVSSNFEEISKYVPENHPDDVTKDFIVENKTCNGELNISLVQTSTTGDETTECISPSANIPNKVELQDSQIISDLSSLRKVEAESTTLEDTGSRSSSASGVKIKLVPEAIYEPREEAEAVVSFSEFVEEIQFQFSDSESFADRKTADDATSTKEAGAVEHDESDCETEQQGGNNTGLENNLENCSDSSRPETIPVPIPGSEFHSDGNNLEAKSLPNLRSHIHDLERSDSFQLSRSLQSNGENNGVEPVKSTTSDLPVQEPEDTGDSKENCGTPEPTNSAVPDNLKIDPFNPFVELSLCRHLLSEGMGEDAACKAFDAEKVTLEKFRAMKQSLIRNNKLVVRIAGRYFPWDAAAPVILGMVSFQEEQSFEPQGMIKVERVEPNAAPGGSWRIWPFSFKRTRSVNPVQPVSESTEETSSSTPVKEVERENNKPRAKRMERKVRSLTPTSEELASLDLREGRNVVTFTFSTGMLGRQQVDAHIYLWKWNARIVISDVDGTITKSDVLGQFMPLVGVDWSQNGVAHLFSAIKENGYQLLFLSARAISQAHLTRQFLFNLKQDGKALPDGPVVISPDGLFPSLYREVIRRAPHEFKISCLEAIKALFPPDSNPFYAGFGNRDTDELSYLKVGIPMGKIFIINPKGEVAVNRRVDTKSYTSLHALVNGMFPPISTSSEQEDLDAYIQSPSPRYKNPRHRRPREALESSPMVDHQPAASSPRKMKKKHSKKREDSNVTVDDSLAAAAASSPKKKEKHSKKKREAIDATTDTAAAAASPKKKEKKNSKKQEDINVTTGDAAAVAAAPEKKREVVHVTVDASLTGAAASAGAAPVVAYFPTGYDPMAAAAAGGGGRKGKEAPRTRLFRQTKHPSRIELVVGAAPGGGGGPDFVGRSYAGEAVLPQLTGYALGVLDKASGTLKIVPIAANKILRLEPHLEVQKPAHSQHSGAVGEAGSSAGDADLKVQNITKVFGTQKDKAKDIKWQSLNEQRNDPSAFMDLDLGNADTSVGANESQEPTVRNIPPYDPAADTSERAYLFDEIIPKSIRPHLMDIVGHFESGEISSKGYGSFVSNRVNKLQELQGEDREKLAWILSYITHLLSLLARNSSMSKRHRKENQATSGPVIPQYVYRKMLLMFTEPGSSILSTEKHELLINYILVLTLYVDDFRSDPKDICEDLKMTRQMIKPYYDQLGCKSSSADAFKSTVMTLPAPLKFPKEATRRKRRRF</sequence>
<evidence type="ECO:0000256" key="10">
    <source>
        <dbReference type="SAM" id="MobiDB-lite"/>
    </source>
</evidence>
<keyword evidence="8" id="KW-0804">Transcription</keyword>
<reference evidence="12" key="2">
    <citation type="submission" date="2018-05" db="EMBL/GenBank/DDBJ databases">
        <title>OpunRS2 (Oryza punctata Reference Sequence Version 2).</title>
        <authorList>
            <person name="Zhang J."/>
            <person name="Kudrna D."/>
            <person name="Lee S."/>
            <person name="Talag J."/>
            <person name="Welchert J."/>
            <person name="Wing R.A."/>
        </authorList>
    </citation>
    <scope>NUCLEOTIDE SEQUENCE [LARGE SCALE GENOMIC DNA]</scope>
</reference>
<dbReference type="SMART" id="SM00775">
    <property type="entry name" value="LNS2"/>
    <property type="match status" value="1"/>
</dbReference>
<evidence type="ECO:0000256" key="5">
    <source>
        <dbReference type="ARBA" id="ARBA00012638"/>
    </source>
</evidence>
<keyword evidence="7" id="KW-0378">Hydrolase</keyword>
<dbReference type="Pfam" id="PF06870">
    <property type="entry name" value="RNA_pol_I_A49"/>
    <property type="match status" value="1"/>
</dbReference>
<dbReference type="GO" id="GO:0000428">
    <property type="term" value="C:DNA-directed RNA polymerase complex"/>
    <property type="evidence" value="ECO:0007669"/>
    <property type="project" value="UniProtKB-KW"/>
</dbReference>
<dbReference type="Gramene" id="OPUNC11G16360.6">
    <property type="protein sequence ID" value="OPUNC11G16360.6"/>
    <property type="gene ID" value="OPUNC11G16360"/>
</dbReference>
<dbReference type="InterPro" id="IPR026058">
    <property type="entry name" value="LIPIN"/>
</dbReference>
<accession>A0A0E0MH72</accession>
<evidence type="ECO:0000313" key="13">
    <source>
        <dbReference type="Proteomes" id="UP000026962"/>
    </source>
</evidence>
<evidence type="ECO:0000256" key="2">
    <source>
        <dbReference type="ARBA" id="ARBA00004604"/>
    </source>
</evidence>
<dbReference type="InterPro" id="IPR031703">
    <property type="entry name" value="Lipin_mid"/>
</dbReference>
<feature type="compositionally biased region" description="Low complexity" evidence="10">
    <location>
        <begin position="755"/>
        <end position="770"/>
    </location>
</feature>
<feature type="region of interest" description="Disordered" evidence="10">
    <location>
        <begin position="822"/>
        <end position="871"/>
    </location>
</feature>
<feature type="domain" description="LNS2/PITP" evidence="11">
    <location>
        <begin position="1076"/>
        <end position="1232"/>
    </location>
</feature>
<dbReference type="InterPro" id="IPR009668">
    <property type="entry name" value="RNA_pol-assoc_fac_A49-like"/>
</dbReference>
<dbReference type="SUPFAM" id="SSF56784">
    <property type="entry name" value="HAD-like"/>
    <property type="match status" value="1"/>
</dbReference>
<keyword evidence="9" id="KW-0539">Nucleus</keyword>
<feature type="region of interest" description="Disordered" evidence="10">
    <location>
        <begin position="296"/>
        <end position="326"/>
    </location>
</feature>
<dbReference type="PANTHER" id="PTHR12181:SF12">
    <property type="entry name" value="PHOSPHATIDATE PHOSPHATASE"/>
    <property type="match status" value="1"/>
</dbReference>
<dbReference type="eggNOG" id="KOG2116">
    <property type="taxonomic scope" value="Eukaryota"/>
</dbReference>
<dbReference type="STRING" id="4537.A0A0E0MH72"/>
<evidence type="ECO:0000256" key="6">
    <source>
        <dbReference type="ARBA" id="ARBA00022478"/>
    </source>
</evidence>
<dbReference type="GO" id="GO:0003677">
    <property type="term" value="F:DNA binding"/>
    <property type="evidence" value="ECO:0007669"/>
    <property type="project" value="InterPro"/>
</dbReference>
<organism evidence="12">
    <name type="scientific">Oryza punctata</name>
    <name type="common">Red rice</name>
    <dbReference type="NCBI Taxonomy" id="4537"/>
    <lineage>
        <taxon>Eukaryota</taxon>
        <taxon>Viridiplantae</taxon>
        <taxon>Streptophyta</taxon>
        <taxon>Embryophyta</taxon>
        <taxon>Tracheophyta</taxon>
        <taxon>Spermatophyta</taxon>
        <taxon>Magnoliopsida</taxon>
        <taxon>Liliopsida</taxon>
        <taxon>Poales</taxon>
        <taxon>Poaceae</taxon>
        <taxon>BOP clade</taxon>
        <taxon>Oryzoideae</taxon>
        <taxon>Oryzeae</taxon>
        <taxon>Oryzinae</taxon>
        <taxon>Oryza</taxon>
    </lineage>
</organism>
<evidence type="ECO:0000256" key="7">
    <source>
        <dbReference type="ARBA" id="ARBA00022801"/>
    </source>
</evidence>
<dbReference type="GO" id="GO:0005730">
    <property type="term" value="C:nucleolus"/>
    <property type="evidence" value="ECO:0007669"/>
    <property type="project" value="UniProtKB-SubCell"/>
</dbReference>
<dbReference type="PANTHER" id="PTHR12181">
    <property type="entry name" value="LIPIN"/>
    <property type="match status" value="1"/>
</dbReference>
<evidence type="ECO:0000259" key="11">
    <source>
        <dbReference type="SMART" id="SM00775"/>
    </source>
</evidence>
<feature type="compositionally biased region" description="Polar residues" evidence="10">
    <location>
        <begin position="216"/>
        <end position="240"/>
    </location>
</feature>
<evidence type="ECO:0000256" key="3">
    <source>
        <dbReference type="ARBA" id="ARBA00005476"/>
    </source>
</evidence>
<dbReference type="HOGENOM" id="CLU_002546_1_1_1"/>
<comment type="similarity">
    <text evidence="4">Belongs to the eukaryotic RPA49/POLR1E RNA polymerase subunit family.</text>
</comment>
<evidence type="ECO:0000256" key="9">
    <source>
        <dbReference type="ARBA" id="ARBA00023242"/>
    </source>
</evidence>
<feature type="region of interest" description="Disordered" evidence="10">
    <location>
        <begin position="105"/>
        <end position="148"/>
    </location>
</feature>
<feature type="region of interest" description="Disordered" evidence="10">
    <location>
        <begin position="991"/>
        <end position="1028"/>
    </location>
</feature>
<comment type="subcellular location">
    <subcellularLocation>
        <location evidence="2">Nucleus</location>
        <location evidence="2">Nucleolus</location>
    </subcellularLocation>
</comment>
<feature type="region of interest" description="Disordered" evidence="10">
    <location>
        <begin position="727"/>
        <end position="798"/>
    </location>
</feature>
<evidence type="ECO:0000313" key="12">
    <source>
        <dbReference type="EnsemblPlants" id="OPUNC11G16360.6"/>
    </source>
</evidence>
<dbReference type="Pfam" id="PF16876">
    <property type="entry name" value="Lipin_mid"/>
    <property type="match status" value="1"/>
</dbReference>
<dbReference type="GO" id="GO:0008195">
    <property type="term" value="F:phosphatidate phosphatase activity"/>
    <property type="evidence" value="ECO:0007669"/>
    <property type="project" value="UniProtKB-EC"/>
</dbReference>
<keyword evidence="6" id="KW-0240">DNA-directed RNA polymerase</keyword>
<dbReference type="InterPro" id="IPR007651">
    <property type="entry name" value="Lipin_N"/>
</dbReference>
<name>A0A0E0MH72_ORYPU</name>
<comment type="cofactor">
    <cofactor evidence="1">
        <name>Mg(2+)</name>
        <dbReference type="ChEBI" id="CHEBI:18420"/>
    </cofactor>
</comment>
<evidence type="ECO:0000256" key="1">
    <source>
        <dbReference type="ARBA" id="ARBA00001946"/>
    </source>
</evidence>
<feature type="compositionally biased region" description="Low complexity" evidence="10">
    <location>
        <begin position="1346"/>
        <end position="1357"/>
    </location>
</feature>
<dbReference type="EC" id="3.1.3.4" evidence="5"/>
<protein>
    <recommendedName>
        <fullName evidence="5">phosphatidate phosphatase</fullName>
        <ecNumber evidence="5">3.1.3.4</ecNumber>
    </recommendedName>
</protein>
<dbReference type="OMA" id="IDQEKDM"/>
<feature type="compositionally biased region" description="Basic residues" evidence="10">
    <location>
        <begin position="1331"/>
        <end position="1342"/>
    </location>
</feature>
<dbReference type="InterPro" id="IPR013209">
    <property type="entry name" value="LNS2"/>
</dbReference>
<proteinExistence type="inferred from homology"/>
<dbReference type="InterPro" id="IPR036412">
    <property type="entry name" value="HAD-like_sf"/>
</dbReference>
<evidence type="ECO:0000256" key="4">
    <source>
        <dbReference type="ARBA" id="ARBA00009430"/>
    </source>
</evidence>
<evidence type="ECO:0000256" key="8">
    <source>
        <dbReference type="ARBA" id="ARBA00023163"/>
    </source>
</evidence>
<dbReference type="eggNOG" id="KOG4183">
    <property type="taxonomic scope" value="Eukaryota"/>
</dbReference>
<reference evidence="12" key="1">
    <citation type="submission" date="2015-04" db="UniProtKB">
        <authorList>
            <consortium name="EnsemblPlants"/>
        </authorList>
    </citation>
    <scope>IDENTIFICATION</scope>
</reference>